<evidence type="ECO:0000313" key="2">
    <source>
        <dbReference type="Proteomes" id="UP000277198"/>
    </source>
</evidence>
<sequence length="41" mass="4271">MSAASSGTVCKTCGEESEKCYRCTNPDCPRGDLVGQGGSER</sequence>
<dbReference type="EMBL" id="MK002701">
    <property type="protein sequence ID" value="AYM00306.1"/>
    <property type="molecule type" value="Genomic_DNA"/>
</dbReference>
<keyword evidence="2" id="KW-1185">Reference proteome</keyword>
<organismHost>
    <name type="scientific">Halobacterium salinarum</name>
    <name type="common">Halobacterium halobium</name>
    <dbReference type="NCBI Taxonomy" id="2242"/>
</organismHost>
<organism evidence="1 2">
    <name type="scientific">Halobacterium phage phiH</name>
    <name type="common">Bacteriophage phi-H</name>
    <dbReference type="NCBI Taxonomy" id="169684"/>
    <lineage>
        <taxon>Viruses</taxon>
        <taxon>Duplodnaviria</taxon>
        <taxon>Heunggongvirae</taxon>
        <taxon>Uroviricota</taxon>
        <taxon>Caudoviricetes</taxon>
        <taxon>Vertoviridae</taxon>
        <taxon>Myohalovirus</taxon>
        <taxon>Myohalovirus spontanei</taxon>
        <taxon>Myohalovirus phiH</taxon>
    </lineage>
</organism>
<protein>
    <submittedName>
        <fullName evidence="1">CxxC motif protein</fullName>
    </submittedName>
</protein>
<dbReference type="Proteomes" id="UP000277198">
    <property type="component" value="Segment"/>
</dbReference>
<evidence type="ECO:0000313" key="1">
    <source>
        <dbReference type="EMBL" id="AYM00306.1"/>
    </source>
</evidence>
<reference evidence="1 2" key="1">
    <citation type="journal article" date="2018" name="Genes (Basel)">
        <title>Complete Genome Sequence of the Model Halovirus PhiH1 (PhiH1).</title>
        <authorList>
            <person name="Dyall-Smith M."/>
            <person name="Pfeifer F."/>
            <person name="Witte A."/>
            <person name="Oesterhelt D."/>
            <person name="Pfeiffer F."/>
        </authorList>
    </citation>
    <scope>NUCLEOTIDE SEQUENCE [LARGE SCALE GENOMIC DNA]</scope>
    <source>
        <strain evidence="1">Variant phiH1</strain>
    </source>
</reference>
<accession>A0A3G1ZKS8</accession>
<gene>
    <name evidence="1" type="ORF">PhiH1_300</name>
</gene>
<proteinExistence type="predicted"/>
<name>A0A3G1ZKS8_BPPHH</name>